<gene>
    <name evidence="1" type="ORF">AAX06_01855</name>
</gene>
<protein>
    <submittedName>
        <fullName evidence="1">Uncharacterized protein</fullName>
    </submittedName>
</protein>
<dbReference type="SUPFAM" id="SSF102645">
    <property type="entry name" value="CoaB-like"/>
    <property type="match status" value="1"/>
</dbReference>
<dbReference type="Proteomes" id="UP000077465">
    <property type="component" value="Chromosome"/>
</dbReference>
<dbReference type="AlphaFoldDB" id="A0AAC8PUT7"/>
<accession>A0AAC8PUT7</accession>
<proteinExistence type="predicted"/>
<organism evidence="1 2">
    <name type="scientific">Moraxella bovoculi</name>
    <dbReference type="NCBI Taxonomy" id="386891"/>
    <lineage>
        <taxon>Bacteria</taxon>
        <taxon>Pseudomonadati</taxon>
        <taxon>Pseudomonadota</taxon>
        <taxon>Gammaproteobacteria</taxon>
        <taxon>Moraxellales</taxon>
        <taxon>Moraxellaceae</taxon>
        <taxon>Moraxella</taxon>
    </lineage>
</organism>
<dbReference type="EMBL" id="CP011376">
    <property type="protein sequence ID" value="AKG07126.1"/>
    <property type="molecule type" value="Genomic_DNA"/>
</dbReference>
<sequence>MNMFKLDILKKPNLEKITKEVSIGGIELTIKLERDEALESAIDKMQTPNIERIALDDLRRKNQGLSKDTTWLFIVGEYAIDKWNVVDADDMPLAINGDNFILLINSLPPKERGELVDAVLGAFFVGRLEYKKMTAEVVKKPSTATSGKPKK</sequence>
<evidence type="ECO:0000313" key="1">
    <source>
        <dbReference type="EMBL" id="AKG07126.1"/>
    </source>
</evidence>
<name>A0AAC8PUT7_9GAMM</name>
<reference evidence="1 2" key="1">
    <citation type="submission" date="2015-05" db="EMBL/GenBank/DDBJ databases">
        <authorList>
            <person name="Dickey A."/>
            <person name="Clawson M."/>
            <person name="Bono J."/>
            <person name="Loy J.D."/>
        </authorList>
    </citation>
    <scope>NUCLEOTIDE SEQUENCE [LARGE SCALE GENOMIC DNA]</scope>
    <source>
        <strain evidence="1 2">22581</strain>
    </source>
</reference>
<evidence type="ECO:0000313" key="2">
    <source>
        <dbReference type="Proteomes" id="UP000077465"/>
    </source>
</evidence>
<dbReference type="InterPro" id="IPR035929">
    <property type="entry name" value="CoaB-like_sf"/>
</dbReference>
<dbReference type="RefSeq" id="WP_046696011.1">
    <property type="nucleotide sequence ID" value="NZ_CP011376.1"/>
</dbReference>